<gene>
    <name evidence="2" type="ORF">HYC85_017478</name>
</gene>
<comment type="caution">
    <text evidence="2">The sequence shown here is derived from an EMBL/GenBank/DDBJ whole genome shotgun (WGS) entry which is preliminary data.</text>
</comment>
<protein>
    <submittedName>
        <fullName evidence="2">Uncharacterized protein</fullName>
    </submittedName>
</protein>
<evidence type="ECO:0000256" key="1">
    <source>
        <dbReference type="SAM" id="MobiDB-lite"/>
    </source>
</evidence>
<dbReference type="AlphaFoldDB" id="A0A7J7GU08"/>
<organism evidence="2 3">
    <name type="scientific">Camellia sinensis</name>
    <name type="common">Tea plant</name>
    <name type="synonym">Thea sinensis</name>
    <dbReference type="NCBI Taxonomy" id="4442"/>
    <lineage>
        <taxon>Eukaryota</taxon>
        <taxon>Viridiplantae</taxon>
        <taxon>Streptophyta</taxon>
        <taxon>Embryophyta</taxon>
        <taxon>Tracheophyta</taxon>
        <taxon>Spermatophyta</taxon>
        <taxon>Magnoliopsida</taxon>
        <taxon>eudicotyledons</taxon>
        <taxon>Gunneridae</taxon>
        <taxon>Pentapetalae</taxon>
        <taxon>asterids</taxon>
        <taxon>Ericales</taxon>
        <taxon>Theaceae</taxon>
        <taxon>Camellia</taxon>
    </lineage>
</organism>
<evidence type="ECO:0000313" key="3">
    <source>
        <dbReference type="Proteomes" id="UP000593564"/>
    </source>
</evidence>
<feature type="region of interest" description="Disordered" evidence="1">
    <location>
        <begin position="153"/>
        <end position="190"/>
    </location>
</feature>
<sequence length="190" mass="20726">MTDYLCASLGAKNVPNHNSEFGLDNQFAVTTQSASVMTPLTDSMGGLKDAPQQNSGPALDNQLIPQQNSKFGFENVSTKQDEIMQDLEDSTLLERHNIDGEGTKDVNVVLEIGSQRSVDICHGEENMDQVPQVQHRAVDFGLESSELAYDELKSGNPELQQTPAGAKTDTPQIMQSESIKDSGRDEITQN</sequence>
<feature type="compositionally biased region" description="Polar residues" evidence="1">
    <location>
        <begin position="157"/>
        <end position="177"/>
    </location>
</feature>
<reference evidence="3" key="1">
    <citation type="journal article" date="2020" name="Nat. Commun.">
        <title>Genome assembly of wild tea tree DASZ reveals pedigree and selection history of tea varieties.</title>
        <authorList>
            <person name="Zhang W."/>
            <person name="Zhang Y."/>
            <person name="Qiu H."/>
            <person name="Guo Y."/>
            <person name="Wan H."/>
            <person name="Zhang X."/>
            <person name="Scossa F."/>
            <person name="Alseekh S."/>
            <person name="Zhang Q."/>
            <person name="Wang P."/>
            <person name="Xu L."/>
            <person name="Schmidt M.H."/>
            <person name="Jia X."/>
            <person name="Li D."/>
            <person name="Zhu A."/>
            <person name="Guo F."/>
            <person name="Chen W."/>
            <person name="Ni D."/>
            <person name="Usadel B."/>
            <person name="Fernie A.R."/>
            <person name="Wen W."/>
        </authorList>
    </citation>
    <scope>NUCLEOTIDE SEQUENCE [LARGE SCALE GENOMIC DNA]</scope>
    <source>
        <strain evidence="3">cv. G240</strain>
    </source>
</reference>
<feature type="compositionally biased region" description="Basic and acidic residues" evidence="1">
    <location>
        <begin position="178"/>
        <end position="190"/>
    </location>
</feature>
<dbReference type="EMBL" id="JACBKZ010000008">
    <property type="protein sequence ID" value="KAF5943401.1"/>
    <property type="molecule type" value="Genomic_DNA"/>
</dbReference>
<evidence type="ECO:0000313" key="2">
    <source>
        <dbReference type="EMBL" id="KAF5943401.1"/>
    </source>
</evidence>
<reference evidence="2 3" key="2">
    <citation type="submission" date="2020-07" db="EMBL/GenBank/DDBJ databases">
        <title>Genome assembly of wild tea tree DASZ reveals pedigree and selection history of tea varieties.</title>
        <authorList>
            <person name="Zhang W."/>
        </authorList>
    </citation>
    <scope>NUCLEOTIDE SEQUENCE [LARGE SCALE GENOMIC DNA]</scope>
    <source>
        <strain evidence="3">cv. G240</strain>
        <tissue evidence="2">Leaf</tissue>
    </source>
</reference>
<proteinExistence type="predicted"/>
<accession>A0A7J7GU08</accession>
<dbReference type="Proteomes" id="UP000593564">
    <property type="component" value="Unassembled WGS sequence"/>
</dbReference>
<name>A0A7J7GU08_CAMSI</name>
<keyword evidence="3" id="KW-1185">Reference proteome</keyword>